<accession>A0ABD2MYP8</accession>
<dbReference type="Gene3D" id="3.40.50.1220">
    <property type="entry name" value="TPP-binding domain"/>
    <property type="match status" value="1"/>
</dbReference>
<keyword evidence="3" id="KW-0862">Zinc</keyword>
<dbReference type="InterPro" id="IPR026591">
    <property type="entry name" value="Sirtuin_cat_small_dom_sf"/>
</dbReference>
<feature type="binding site" evidence="3">
    <location>
        <position position="217"/>
    </location>
    <ligand>
        <name>Zn(2+)</name>
        <dbReference type="ChEBI" id="CHEBI:29105"/>
    </ligand>
</feature>
<keyword evidence="6" id="KW-1185">Reference proteome</keyword>
<evidence type="ECO:0000256" key="1">
    <source>
        <dbReference type="ARBA" id="ARBA00022679"/>
    </source>
</evidence>
<comment type="caution">
    <text evidence="5">The sequence shown here is derived from an EMBL/GenBank/DDBJ whole genome shotgun (WGS) entry which is preliminary data.</text>
</comment>
<protein>
    <recommendedName>
        <fullName evidence="4">Deacetylase sirtuin-type domain-containing protein</fullName>
    </recommendedName>
</protein>
<feature type="binding site" evidence="3">
    <location>
        <position position="163"/>
    </location>
    <ligand>
        <name>Zn(2+)</name>
        <dbReference type="ChEBI" id="CHEBI:29105"/>
    </ligand>
</feature>
<evidence type="ECO:0000313" key="5">
    <source>
        <dbReference type="EMBL" id="KAL3271342.1"/>
    </source>
</evidence>
<gene>
    <name evidence="5" type="ORF">HHI36_021830</name>
</gene>
<evidence type="ECO:0000256" key="3">
    <source>
        <dbReference type="PROSITE-ProRule" id="PRU00236"/>
    </source>
</evidence>
<evidence type="ECO:0000256" key="2">
    <source>
        <dbReference type="ARBA" id="ARBA00023027"/>
    </source>
</evidence>
<keyword evidence="3" id="KW-0479">Metal-binding</keyword>
<feature type="active site" description="Proton acceptor" evidence="3">
    <location>
        <position position="155"/>
    </location>
</feature>
<dbReference type="GO" id="GO:0046872">
    <property type="term" value="F:metal ion binding"/>
    <property type="evidence" value="ECO:0007669"/>
    <property type="project" value="UniProtKB-KW"/>
</dbReference>
<dbReference type="InterPro" id="IPR029035">
    <property type="entry name" value="DHS-like_NAD/FAD-binding_dom"/>
</dbReference>
<keyword evidence="2" id="KW-0520">NAD</keyword>
<organism evidence="5 6">
    <name type="scientific">Cryptolaemus montrouzieri</name>
    <dbReference type="NCBI Taxonomy" id="559131"/>
    <lineage>
        <taxon>Eukaryota</taxon>
        <taxon>Metazoa</taxon>
        <taxon>Ecdysozoa</taxon>
        <taxon>Arthropoda</taxon>
        <taxon>Hexapoda</taxon>
        <taxon>Insecta</taxon>
        <taxon>Pterygota</taxon>
        <taxon>Neoptera</taxon>
        <taxon>Endopterygota</taxon>
        <taxon>Coleoptera</taxon>
        <taxon>Polyphaga</taxon>
        <taxon>Cucujiformia</taxon>
        <taxon>Coccinelloidea</taxon>
        <taxon>Coccinellidae</taxon>
        <taxon>Scymninae</taxon>
        <taxon>Scymnini</taxon>
        <taxon>Cryptolaemus</taxon>
    </lineage>
</organism>
<dbReference type="PANTHER" id="PTHR11085:SF10">
    <property type="entry name" value="NAD-DEPENDENT PROTEIN DEACYLASE SIRTUIN-5, MITOCHONDRIAL-RELATED"/>
    <property type="match status" value="1"/>
</dbReference>
<dbReference type="InterPro" id="IPR003000">
    <property type="entry name" value="Sirtuin"/>
</dbReference>
<dbReference type="AlphaFoldDB" id="A0ABD2MYP8"/>
<feature type="binding site" evidence="3">
    <location>
        <position position="214"/>
    </location>
    <ligand>
        <name>Zn(2+)</name>
        <dbReference type="ChEBI" id="CHEBI:29105"/>
    </ligand>
</feature>
<keyword evidence="1" id="KW-0808">Transferase</keyword>
<evidence type="ECO:0000259" key="4">
    <source>
        <dbReference type="PROSITE" id="PS50305"/>
    </source>
</evidence>
<feature type="binding site" evidence="3">
    <location>
        <position position="166"/>
    </location>
    <ligand>
        <name>Zn(2+)</name>
        <dbReference type="ChEBI" id="CHEBI:29105"/>
    </ligand>
</feature>
<dbReference type="InterPro" id="IPR026590">
    <property type="entry name" value="Ssirtuin_cat_dom"/>
</dbReference>
<dbReference type="PANTHER" id="PTHR11085">
    <property type="entry name" value="NAD-DEPENDENT PROTEIN DEACYLASE SIRTUIN-5, MITOCHONDRIAL-RELATED"/>
    <property type="match status" value="1"/>
</dbReference>
<dbReference type="NCBIfam" id="NF003738">
    <property type="entry name" value="PRK05333.1"/>
    <property type="match status" value="1"/>
</dbReference>
<proteinExistence type="predicted"/>
<feature type="domain" description="Deacetylase sirtuin-type" evidence="4">
    <location>
        <begin position="30"/>
        <end position="306"/>
    </location>
</feature>
<dbReference type="GO" id="GO:0016740">
    <property type="term" value="F:transferase activity"/>
    <property type="evidence" value="ECO:0007669"/>
    <property type="project" value="UniProtKB-KW"/>
</dbReference>
<dbReference type="Gene3D" id="3.30.1600.10">
    <property type="entry name" value="SIR2/SIRT2 'Small Domain"/>
    <property type="match status" value="1"/>
</dbReference>
<dbReference type="PROSITE" id="PS50305">
    <property type="entry name" value="SIRTUIN"/>
    <property type="match status" value="1"/>
</dbReference>
<reference evidence="5 6" key="1">
    <citation type="journal article" date="2021" name="BMC Biol.">
        <title>Horizontally acquired antibacterial genes associated with adaptive radiation of ladybird beetles.</title>
        <authorList>
            <person name="Li H.S."/>
            <person name="Tang X.F."/>
            <person name="Huang Y.H."/>
            <person name="Xu Z.Y."/>
            <person name="Chen M.L."/>
            <person name="Du X.Y."/>
            <person name="Qiu B.Y."/>
            <person name="Chen P.T."/>
            <person name="Zhang W."/>
            <person name="Slipinski A."/>
            <person name="Escalona H.E."/>
            <person name="Waterhouse R.M."/>
            <person name="Zwick A."/>
            <person name="Pang H."/>
        </authorList>
    </citation>
    <scope>NUCLEOTIDE SEQUENCE [LARGE SCALE GENOMIC DNA]</scope>
    <source>
        <strain evidence="5">SYSU2018</strain>
    </source>
</reference>
<dbReference type="SUPFAM" id="SSF52467">
    <property type="entry name" value="DHS-like NAD/FAD-binding domain"/>
    <property type="match status" value="1"/>
</dbReference>
<dbReference type="InterPro" id="IPR050134">
    <property type="entry name" value="NAD-dep_sirtuin_deacylases"/>
</dbReference>
<dbReference type="Proteomes" id="UP001516400">
    <property type="component" value="Unassembled WGS sequence"/>
</dbReference>
<dbReference type="Pfam" id="PF02146">
    <property type="entry name" value="SIR2"/>
    <property type="match status" value="1"/>
</dbReference>
<evidence type="ECO:0000313" key="6">
    <source>
        <dbReference type="Proteomes" id="UP001516400"/>
    </source>
</evidence>
<sequence>MGMHSFVKNIPRKLNNIYRTYSSQFVPKHQIVSDNDIKLLRNFIDNSQKILVLTGAGISTESGIPDYRSAEVGLYEKRNYKPIEHMQFCSSFKVRQRYWARNYIGWFNFSQCQPNATHFAIKNLEVNNKKVSTVVTQNVDNLHKKAGSKNVIELHGTAYRVICLSCKATYDRHYIQEKLKETNPNFEEITDMVRPDGDVEISVERLAEFTPPTCDVCKGILKPDIVFFGDNVPRSRVELVKKQLTDSDSLLILGSSVTVFSGYRIVLQALEEKKNIAIVNIGPTRADEHVSLKISARCGEILPLIC</sequence>
<dbReference type="EMBL" id="JABFTP020000042">
    <property type="protein sequence ID" value="KAL3271342.1"/>
    <property type="molecule type" value="Genomic_DNA"/>
</dbReference>
<name>A0ABD2MYP8_9CUCU</name>